<evidence type="ECO:0000313" key="2">
    <source>
        <dbReference type="EMBL" id="ALA46503.1"/>
    </source>
</evidence>
<reference evidence="2 3" key="1">
    <citation type="submission" date="2015-07" db="EMBL/GenBank/DDBJ databases">
        <title>Bateriophages against Dickeya spp. of Phalaenopsis orchids.</title>
        <authorList>
            <person name="Dreo T."/>
            <person name="Naglic T."/>
            <person name="Alic S."/>
            <person name="Peterka M."/>
            <person name="Ravnikar M."/>
        </authorList>
    </citation>
    <scope>NUCLEOTIDE SEQUENCE [LARGE SCALE GENOMIC DNA]</scope>
</reference>
<feature type="region of interest" description="Disordered" evidence="1">
    <location>
        <begin position="1"/>
        <end position="41"/>
    </location>
</feature>
<evidence type="ECO:0000256" key="1">
    <source>
        <dbReference type="SAM" id="MobiDB-lite"/>
    </source>
</evidence>
<keyword evidence="3" id="KW-1185">Reference proteome</keyword>
<proteinExistence type="predicted"/>
<gene>
    <name evidence="2" type="ORF">BF2512_47</name>
</gene>
<sequence length="288" mass="30479">MADVELPGALPEVQGGQGAFGDNNPGAKVVPDLPQDKLDPQGSKLDQILELVRQGRAKEAGDVVDAAAQERDIAKAKLEGAAAEDKPDVPELRSTGNKALDIAVSTFVSVTGTSEEDISKAMEAAYEAGDAKYIDKEFLKSRYGDKADQAIALAEAVFEADIQAQQALLNSVYSAAGGKEQFDACSALFKEHAKPAMRAVVKNMLDSGDPEAVREAASLIAEFGKQSGALVEKEGSRQLAAAGVVSGQGLTAQEFHDARHALNPLSKTYHDDMARLMDLRRLGKQTGK</sequence>
<accession>A0A219MH47</accession>
<protein>
    <submittedName>
        <fullName evidence="2">Putative scaffolding protein</fullName>
    </submittedName>
</protein>
<organism evidence="2 3">
    <name type="scientific">Dickeya phage BF25/12</name>
    <dbReference type="NCBI Taxonomy" id="1698708"/>
    <lineage>
        <taxon>Viruses</taxon>
        <taxon>Duplodnaviria</taxon>
        <taxon>Heunggongvirae</taxon>
        <taxon>Uroviricota</taxon>
        <taxon>Caudoviricetes</taxon>
        <taxon>Autographivirales</taxon>
        <taxon>Autoscriptoviridae</taxon>
        <taxon>Corkvirinae</taxon>
        <taxon>Stompvirus</taxon>
        <taxon>Stompvirus BF2512</taxon>
    </lineage>
</organism>
<name>A0A219MH47_9CAUD</name>
<evidence type="ECO:0000313" key="3">
    <source>
        <dbReference type="Proteomes" id="UP000223907"/>
    </source>
</evidence>
<dbReference type="Proteomes" id="UP000223907">
    <property type="component" value="Segment"/>
</dbReference>
<dbReference type="EMBL" id="KT240186">
    <property type="protein sequence ID" value="ALA46503.1"/>
    <property type="molecule type" value="Genomic_DNA"/>
</dbReference>